<sequence length="298" mass="34449">MYKSIFIRSGFRGPISKAIYTARNYSTRSANDSPLKHLKLKHPKWINWKTTTAFFLLGSYMAYNETLFNYYESFTSLDENDPNAHIIPLQLEYNLKNHPIYQELTHPKNAQYWYKLSSWENLDRNVLDNQSKIKSQDEYHEPTLTNRTLAKPGGILIKPVIFHNIETDEGVTMVHVGYRLCGYPFIVHGGIIATLLNETFKRNASLSQSTTSNLKDDFKVENLTINYKRPTFANQFLIVKTRKKESPLNDDKTIVLESVIENSKGKVLVKSQALLHDTGRATNRIKAEKSSFKKWFGF</sequence>
<proteinExistence type="predicted"/>
<dbReference type="EMBL" id="JAGSYN010000272">
    <property type="protein sequence ID" value="KAG7660909.1"/>
    <property type="molecule type" value="Genomic_DNA"/>
</dbReference>
<evidence type="ECO:0000313" key="1">
    <source>
        <dbReference type="EMBL" id="KAG7660909.1"/>
    </source>
</evidence>
<dbReference type="PANTHER" id="PTHR47260:SF1">
    <property type="entry name" value="UPF0644 PROTEIN PB2B4.06"/>
    <property type="match status" value="1"/>
</dbReference>
<evidence type="ECO:0000313" key="2">
    <source>
        <dbReference type="Proteomes" id="UP000694255"/>
    </source>
</evidence>
<protein>
    <recommendedName>
        <fullName evidence="3">Thioesterase domain-containing protein</fullName>
    </recommendedName>
</protein>
<keyword evidence="2" id="KW-1185">Reference proteome</keyword>
<name>A0A8J5QF17_9ASCO</name>
<gene>
    <name evidence="1" type="ORF">J8A68_005584</name>
</gene>
<reference evidence="1 2" key="1">
    <citation type="journal article" date="2021" name="DNA Res.">
        <title>Genome analysis of Candida subhashii reveals its hybrid nature and dual mitochondrial genome conformations.</title>
        <authorList>
            <person name="Mixao V."/>
            <person name="Hegedusova E."/>
            <person name="Saus E."/>
            <person name="Pryszcz L.P."/>
            <person name="Cillingova A."/>
            <person name="Nosek J."/>
            <person name="Gabaldon T."/>
        </authorList>
    </citation>
    <scope>NUCLEOTIDE SEQUENCE [LARGE SCALE GENOMIC DNA]</scope>
    <source>
        <strain evidence="1 2">CBS 10753</strain>
    </source>
</reference>
<accession>A0A8J5QF17</accession>
<evidence type="ECO:0008006" key="3">
    <source>
        <dbReference type="Google" id="ProtNLM"/>
    </source>
</evidence>
<dbReference type="PANTHER" id="PTHR47260">
    <property type="entry name" value="UPF0644 PROTEIN PB2B4.06"/>
    <property type="match status" value="1"/>
</dbReference>
<dbReference type="AlphaFoldDB" id="A0A8J5QF17"/>
<dbReference type="GeneID" id="73472384"/>
<dbReference type="Proteomes" id="UP000694255">
    <property type="component" value="Unassembled WGS sequence"/>
</dbReference>
<dbReference type="OrthoDB" id="506431at2759"/>
<dbReference type="RefSeq" id="XP_049261142.1">
    <property type="nucleotide sequence ID" value="XM_049409666.1"/>
</dbReference>
<dbReference type="InterPro" id="IPR052061">
    <property type="entry name" value="PTE-AB_protein"/>
</dbReference>
<organism evidence="1 2">
    <name type="scientific">[Candida] subhashii</name>
    <dbReference type="NCBI Taxonomy" id="561895"/>
    <lineage>
        <taxon>Eukaryota</taxon>
        <taxon>Fungi</taxon>
        <taxon>Dikarya</taxon>
        <taxon>Ascomycota</taxon>
        <taxon>Saccharomycotina</taxon>
        <taxon>Pichiomycetes</taxon>
        <taxon>Debaryomycetaceae</taxon>
        <taxon>Spathaspora</taxon>
    </lineage>
</organism>
<comment type="caution">
    <text evidence="1">The sequence shown here is derived from an EMBL/GenBank/DDBJ whole genome shotgun (WGS) entry which is preliminary data.</text>
</comment>